<comment type="similarity">
    <text evidence="1">Belongs to the aromatic prenyltransferase family.</text>
</comment>
<dbReference type="EMBL" id="KJ742064">
    <property type="protein sequence ID" value="AIJ28522.1"/>
    <property type="molecule type" value="Genomic_DNA"/>
</dbReference>
<name>A0A076NA41_9CYAN</name>
<evidence type="ECO:0000256" key="3">
    <source>
        <dbReference type="ARBA" id="ARBA00022679"/>
    </source>
</evidence>
<dbReference type="InterPro" id="IPR036239">
    <property type="entry name" value="PrenylTrfase-like_sf"/>
</dbReference>
<accession>A0A076NA41</accession>
<proteinExistence type="inferred from homology"/>
<reference evidence="4" key="1">
    <citation type="journal article" date="2014" name="BMC Microbiol.">
        <title>Comparative analysis of hapalindole, ambiguine and welwitindolinone gene clusters and reconstitution of indole-isonitrile biosynthesis from cyanobacteria.</title>
        <authorList>
            <person name="Micallef M.L."/>
            <person name="Sharma D."/>
            <person name="Bunn B.M."/>
            <person name="Gerwick L."/>
            <person name="Viswanathan R."/>
            <person name="Moffitt M.C."/>
        </authorList>
    </citation>
    <scope>NUCLEOTIDE SEQUENCE</scope>
    <source>
        <strain evidence="4">ATCC 43239</strain>
    </source>
</reference>
<dbReference type="InterPro" id="IPR033964">
    <property type="entry name" value="ABBA"/>
</dbReference>
<dbReference type="Pfam" id="PF11468">
    <property type="entry name" value="PTase_Orf2"/>
    <property type="match status" value="1"/>
</dbReference>
<keyword evidence="2" id="KW-0637">Prenyltransferase</keyword>
<protein>
    <submittedName>
        <fullName evidence="4">Orf2-1-related aromatic prenyltransferase</fullName>
    </submittedName>
</protein>
<dbReference type="SFLD" id="SFLDG01163">
    <property type="entry name" value="II"/>
    <property type="match status" value="1"/>
</dbReference>
<sequence length="309" mass="35119">MNDVNRIRTDIINVAKTFGAEYSEKVLDEVFQVFGEQFADNSFMIRTSNKQPDKLGCYFRYHEEDESQLGFAWDIARKSGLLSDQGRPVDQLIPEICETFPIMADGVDFDVKHGLAKIWQSIKGVVPVQDAFKLSLPASVTAHSDFLKNHHLDALYAFGVDYHHSSVNLYFDTYHPKHHTSEYYKNLLQDLQFQPPSDELLELLANNGEIALTFNFDSPRIERLCFYLPFLNREAVPQNLLNPLLKKYINEAPALVDNPGFILGWSFGPQGGKGTYTKVDVDYHGRTVPLFMKVHSQPLPKAADFALAQ</sequence>
<dbReference type="InterPro" id="IPR020965">
    <property type="entry name" value="Prenyltransferase_CloQ"/>
</dbReference>
<dbReference type="SFLD" id="SFLDS00036">
    <property type="entry name" value="Aromatic_Prenyltransferase"/>
    <property type="match status" value="1"/>
</dbReference>
<gene>
    <name evidence="4" type="primary">hpiP1</name>
</gene>
<dbReference type="SUPFAM" id="SSF143492">
    <property type="entry name" value="Prenyltransferase-like"/>
    <property type="match status" value="1"/>
</dbReference>
<evidence type="ECO:0000256" key="1">
    <source>
        <dbReference type="ARBA" id="ARBA00005368"/>
    </source>
</evidence>
<evidence type="ECO:0000256" key="2">
    <source>
        <dbReference type="ARBA" id="ARBA00022602"/>
    </source>
</evidence>
<keyword evidence="3 4" id="KW-0808">Transferase</keyword>
<organism evidence="4">
    <name type="scientific">Fischerella sp. ATCC 43239</name>
    <dbReference type="NCBI Taxonomy" id="1535197"/>
    <lineage>
        <taxon>Bacteria</taxon>
        <taxon>Bacillati</taxon>
        <taxon>Cyanobacteriota</taxon>
        <taxon>Cyanophyceae</taxon>
        <taxon>Nostocales</taxon>
        <taxon>Hapalosiphonaceae</taxon>
        <taxon>Fischerella</taxon>
    </lineage>
</organism>
<dbReference type="GO" id="GO:0004659">
    <property type="term" value="F:prenyltransferase activity"/>
    <property type="evidence" value="ECO:0007669"/>
    <property type="project" value="UniProtKB-KW"/>
</dbReference>
<evidence type="ECO:0000313" key="4">
    <source>
        <dbReference type="EMBL" id="AIJ28522.1"/>
    </source>
</evidence>
<dbReference type="AlphaFoldDB" id="A0A076NA41"/>